<evidence type="ECO:0000313" key="4">
    <source>
        <dbReference type="RefSeq" id="XP_033569342.1"/>
    </source>
</evidence>
<organism evidence="2">
    <name type="scientific">Mytilinidion resinicola</name>
    <dbReference type="NCBI Taxonomy" id="574789"/>
    <lineage>
        <taxon>Eukaryota</taxon>
        <taxon>Fungi</taxon>
        <taxon>Dikarya</taxon>
        <taxon>Ascomycota</taxon>
        <taxon>Pezizomycotina</taxon>
        <taxon>Dothideomycetes</taxon>
        <taxon>Pleosporomycetidae</taxon>
        <taxon>Mytilinidiales</taxon>
        <taxon>Mytilinidiaceae</taxon>
        <taxon>Mytilinidion</taxon>
    </lineage>
</organism>
<reference evidence="4" key="2">
    <citation type="submission" date="2020-04" db="EMBL/GenBank/DDBJ databases">
        <authorList>
            <consortium name="NCBI Genome Project"/>
        </authorList>
    </citation>
    <scope>NUCLEOTIDE SEQUENCE</scope>
    <source>
        <strain evidence="4">CBS 304.34</strain>
    </source>
</reference>
<evidence type="ECO:0000256" key="1">
    <source>
        <dbReference type="SAM" id="MobiDB-lite"/>
    </source>
</evidence>
<dbReference type="Proteomes" id="UP000504636">
    <property type="component" value="Unplaced"/>
</dbReference>
<name>A0A6A6Y1F4_9PEZI</name>
<proteinExistence type="predicted"/>
<dbReference type="InterPro" id="IPR038883">
    <property type="entry name" value="AN11006-like"/>
</dbReference>
<evidence type="ECO:0000313" key="2">
    <source>
        <dbReference type="EMBL" id="KAF2802378.1"/>
    </source>
</evidence>
<sequence length="246" mass="28278">MSVNFLSLPSELRNKIYEEVLMDQEPIDPWALPYPFQPLTMELLRVNKTIHREASSLLYAQNRFDLTVHSPELVDSFLDKIGRNNASHIRHICISFPEVRYLDLHDVTLADDSDHILAKIQTDCINLRTLTTSLDSIYVTEGGLDETGSPSIVVETFALVDSRLRAIPSLQEIIVEVYEKDASAYVRREMESHGWTISVKENEELEEWYSDRSFSDMHGDDDHSSYDGGDDYDIDNDSDFWRRAGD</sequence>
<protein>
    <submittedName>
        <fullName evidence="2 4">Uncharacterized protein</fullName>
    </submittedName>
</protein>
<keyword evidence="3" id="KW-1185">Reference proteome</keyword>
<reference evidence="4" key="3">
    <citation type="submission" date="2025-04" db="UniProtKB">
        <authorList>
            <consortium name="RefSeq"/>
        </authorList>
    </citation>
    <scope>IDENTIFICATION</scope>
    <source>
        <strain evidence="4">CBS 304.34</strain>
    </source>
</reference>
<dbReference type="GeneID" id="54454152"/>
<evidence type="ECO:0000313" key="3">
    <source>
        <dbReference type="Proteomes" id="UP000504636"/>
    </source>
</evidence>
<dbReference type="PANTHER" id="PTHR42085">
    <property type="entry name" value="F-BOX DOMAIN-CONTAINING PROTEIN"/>
    <property type="match status" value="1"/>
</dbReference>
<dbReference type="PANTHER" id="PTHR42085:SF2">
    <property type="entry name" value="F-BOX DOMAIN-CONTAINING PROTEIN"/>
    <property type="match status" value="1"/>
</dbReference>
<accession>A0A6A6Y1F4</accession>
<feature type="compositionally biased region" description="Acidic residues" evidence="1">
    <location>
        <begin position="228"/>
        <end position="238"/>
    </location>
</feature>
<dbReference type="OrthoDB" id="62952at2759"/>
<dbReference type="AlphaFoldDB" id="A0A6A6Y1F4"/>
<dbReference type="RefSeq" id="XP_033569342.1">
    <property type="nucleotide sequence ID" value="XM_033713259.1"/>
</dbReference>
<feature type="compositionally biased region" description="Basic and acidic residues" evidence="1">
    <location>
        <begin position="213"/>
        <end position="225"/>
    </location>
</feature>
<dbReference type="EMBL" id="MU003723">
    <property type="protein sequence ID" value="KAF2802378.1"/>
    <property type="molecule type" value="Genomic_DNA"/>
</dbReference>
<feature type="region of interest" description="Disordered" evidence="1">
    <location>
        <begin position="213"/>
        <end position="246"/>
    </location>
</feature>
<reference evidence="2 4" key="1">
    <citation type="journal article" date="2020" name="Stud. Mycol.">
        <title>101 Dothideomycetes genomes: a test case for predicting lifestyles and emergence of pathogens.</title>
        <authorList>
            <person name="Haridas S."/>
            <person name="Albert R."/>
            <person name="Binder M."/>
            <person name="Bloem J."/>
            <person name="Labutti K."/>
            <person name="Salamov A."/>
            <person name="Andreopoulos B."/>
            <person name="Baker S."/>
            <person name="Barry K."/>
            <person name="Bills G."/>
            <person name="Bluhm B."/>
            <person name="Cannon C."/>
            <person name="Castanera R."/>
            <person name="Culley D."/>
            <person name="Daum C."/>
            <person name="Ezra D."/>
            <person name="Gonzalez J."/>
            <person name="Henrissat B."/>
            <person name="Kuo A."/>
            <person name="Liang C."/>
            <person name="Lipzen A."/>
            <person name="Lutzoni F."/>
            <person name="Magnuson J."/>
            <person name="Mondo S."/>
            <person name="Nolan M."/>
            <person name="Ohm R."/>
            <person name="Pangilinan J."/>
            <person name="Park H.-J."/>
            <person name="Ramirez L."/>
            <person name="Alfaro M."/>
            <person name="Sun H."/>
            <person name="Tritt A."/>
            <person name="Yoshinaga Y."/>
            <person name="Zwiers L.-H."/>
            <person name="Turgeon B."/>
            <person name="Goodwin S."/>
            <person name="Spatafora J."/>
            <person name="Crous P."/>
            <person name="Grigoriev I."/>
        </authorList>
    </citation>
    <scope>NUCLEOTIDE SEQUENCE</scope>
    <source>
        <strain evidence="2 4">CBS 304.34</strain>
    </source>
</reference>
<gene>
    <name evidence="2 4" type="ORF">BDZ99DRAFT_202143</name>
</gene>